<accession>A0A426V2N8</accession>
<proteinExistence type="predicted"/>
<dbReference type="Gene3D" id="1.20.5.1930">
    <property type="match status" value="1"/>
</dbReference>
<evidence type="ECO:0000256" key="5">
    <source>
        <dbReference type="ARBA" id="ARBA00023012"/>
    </source>
</evidence>
<evidence type="ECO:0000313" key="9">
    <source>
        <dbReference type="Proteomes" id="UP000269265"/>
    </source>
</evidence>
<evidence type="ECO:0000256" key="6">
    <source>
        <dbReference type="SAM" id="Phobius"/>
    </source>
</evidence>
<keyword evidence="6" id="KW-0472">Membrane</keyword>
<feature type="transmembrane region" description="Helical" evidence="6">
    <location>
        <begin position="225"/>
        <end position="246"/>
    </location>
</feature>
<dbReference type="SUPFAM" id="SSF55874">
    <property type="entry name" value="ATPase domain of HSP90 chaperone/DNA topoisomerase II/histidine kinase"/>
    <property type="match status" value="1"/>
</dbReference>
<evidence type="ECO:0000313" key="8">
    <source>
        <dbReference type="EMBL" id="RRS01122.1"/>
    </source>
</evidence>
<evidence type="ECO:0000256" key="3">
    <source>
        <dbReference type="ARBA" id="ARBA00022679"/>
    </source>
</evidence>
<feature type="transmembrane region" description="Helical" evidence="6">
    <location>
        <begin position="290"/>
        <end position="308"/>
    </location>
</feature>
<evidence type="ECO:0000256" key="1">
    <source>
        <dbReference type="ARBA" id="ARBA00000085"/>
    </source>
</evidence>
<feature type="transmembrane region" description="Helical" evidence="6">
    <location>
        <begin position="345"/>
        <end position="366"/>
    </location>
</feature>
<dbReference type="EMBL" id="RSED01000027">
    <property type="protein sequence ID" value="RRS01122.1"/>
    <property type="molecule type" value="Genomic_DNA"/>
</dbReference>
<feature type="transmembrane region" description="Helical" evidence="6">
    <location>
        <begin position="193"/>
        <end position="218"/>
    </location>
</feature>
<keyword evidence="6" id="KW-1133">Transmembrane helix</keyword>
<dbReference type="GO" id="GO:0004673">
    <property type="term" value="F:protein histidine kinase activity"/>
    <property type="evidence" value="ECO:0007669"/>
    <property type="project" value="UniProtKB-EC"/>
</dbReference>
<dbReference type="AlphaFoldDB" id="A0A426V2N8"/>
<keyword evidence="9" id="KW-1185">Reference proteome</keyword>
<dbReference type="PANTHER" id="PTHR24421:SF10">
    <property type="entry name" value="NITRATE_NITRITE SENSOR PROTEIN NARQ"/>
    <property type="match status" value="1"/>
</dbReference>
<dbReference type="GO" id="GO:0000160">
    <property type="term" value="P:phosphorelay signal transduction system"/>
    <property type="evidence" value="ECO:0007669"/>
    <property type="project" value="UniProtKB-KW"/>
</dbReference>
<evidence type="ECO:0000256" key="2">
    <source>
        <dbReference type="ARBA" id="ARBA00012438"/>
    </source>
</evidence>
<comment type="catalytic activity">
    <reaction evidence="1">
        <text>ATP + protein L-histidine = ADP + protein N-phospho-L-histidine.</text>
        <dbReference type="EC" id="2.7.13.3"/>
    </reaction>
</comment>
<feature type="transmembrane region" description="Helical" evidence="6">
    <location>
        <begin position="314"/>
        <end position="333"/>
    </location>
</feature>
<dbReference type="EC" id="2.7.13.3" evidence="2"/>
<reference evidence="8 9" key="1">
    <citation type="submission" date="2018-12" db="EMBL/GenBank/DDBJ databases">
        <title>The whole draft genome of Aquabacterium sp. SJQ9.</title>
        <authorList>
            <person name="Sun L."/>
            <person name="Gao X."/>
            <person name="Chen W."/>
            <person name="Huang K."/>
        </authorList>
    </citation>
    <scope>NUCLEOTIDE SEQUENCE [LARGE SCALE GENOMIC DNA]</scope>
    <source>
        <strain evidence="8 9">SJQ9</strain>
    </source>
</reference>
<feature type="transmembrane region" description="Helical" evidence="6">
    <location>
        <begin position="258"/>
        <end position="278"/>
    </location>
</feature>
<keyword evidence="4" id="KW-0418">Kinase</keyword>
<dbReference type="InterPro" id="IPR050482">
    <property type="entry name" value="Sensor_HK_TwoCompSys"/>
</dbReference>
<dbReference type="Pfam" id="PF02518">
    <property type="entry name" value="HATPase_c"/>
    <property type="match status" value="1"/>
</dbReference>
<dbReference type="RefSeq" id="WP_125245328.1">
    <property type="nucleotide sequence ID" value="NZ_RSED01000027.1"/>
</dbReference>
<evidence type="ECO:0000256" key="4">
    <source>
        <dbReference type="ARBA" id="ARBA00022777"/>
    </source>
</evidence>
<dbReference type="InterPro" id="IPR036890">
    <property type="entry name" value="HATPase_C_sf"/>
</dbReference>
<keyword evidence="3" id="KW-0808">Transferase</keyword>
<feature type="transmembrane region" description="Helical" evidence="6">
    <location>
        <begin position="378"/>
        <end position="398"/>
    </location>
</feature>
<sequence length="633" mass="68695">MAAPVMSVAMARAMALLAILAGLSVVLGGVMLPLTWQPAARGITWIRAADVTPGAWGPGRAMDRRVASPARLPDPWRMSGRSDTWTYHIVLPDQAGADAHSDSSLATTQGLWIPRASTLVAIWLDDQLIAGMGSAHTIADKPWLLSLPHTPERARPRHVHIVVAGQGGRASGLSSIAYGSLTELESRHEAREALLMGGGLSVFTATLIMSLGSGWVAYHLRSRAVGLFSCITLLMSLREALVFWGAGWFPAQAGESMVYASAGAAFLVSGFLLLRYIDRRAPLWQTGSKVLLLVVLPAVAASFLEVPGGQEAMWLWYCMSHVLGLWPTAIVAWEVLKSPSAKRTLILLSAVGVSACTLLDDWHAFISSAPSSYEFLRLAPVASVSALLSVVVTTYIRVSGALVAEERFKVDLQVEVDRQRLELERLHAAVQEKAKTEAAFRERSRIARDLHDGLGSQLVHILSDVEADDVGKADLVAELKDLLDQLRLTMDALDPVAKDVIDLLAQIRYRLRDRWQRAGITLTWAVTPLASDRRFTPEDLASLQRMLYEIFANIVKHAKATHVTVRTFSDAAHDVCGIAISDDGIGFAPAAEHAGRGMHNIASRARDMGLSMQVDSGHGRGARLSLSWPLRQL</sequence>
<dbReference type="Proteomes" id="UP000269265">
    <property type="component" value="Unassembled WGS sequence"/>
</dbReference>
<keyword evidence="5" id="KW-0902">Two-component regulatory system</keyword>
<dbReference type="CDD" id="cd16917">
    <property type="entry name" value="HATPase_UhpB-NarQ-NarX-like"/>
    <property type="match status" value="1"/>
</dbReference>
<protein>
    <recommendedName>
        <fullName evidence="2">histidine kinase</fullName>
        <ecNumber evidence="2">2.7.13.3</ecNumber>
    </recommendedName>
</protein>
<comment type="caution">
    <text evidence="8">The sequence shown here is derived from an EMBL/GenBank/DDBJ whole genome shotgun (WGS) entry which is preliminary data.</text>
</comment>
<organism evidence="8 9">
    <name type="scientific">Aquabacterium soli</name>
    <dbReference type="NCBI Taxonomy" id="2493092"/>
    <lineage>
        <taxon>Bacteria</taxon>
        <taxon>Pseudomonadati</taxon>
        <taxon>Pseudomonadota</taxon>
        <taxon>Betaproteobacteria</taxon>
        <taxon>Burkholderiales</taxon>
        <taxon>Aquabacterium</taxon>
    </lineage>
</organism>
<feature type="domain" description="Histidine kinase/HSP90-like ATPase" evidence="7">
    <location>
        <begin position="538"/>
        <end position="632"/>
    </location>
</feature>
<name>A0A426V2N8_9BURK</name>
<dbReference type="InterPro" id="IPR003594">
    <property type="entry name" value="HATPase_dom"/>
</dbReference>
<dbReference type="OrthoDB" id="9147043at2"/>
<keyword evidence="6" id="KW-0812">Transmembrane</keyword>
<dbReference type="SMART" id="SM00387">
    <property type="entry name" value="HATPase_c"/>
    <property type="match status" value="1"/>
</dbReference>
<dbReference type="PANTHER" id="PTHR24421">
    <property type="entry name" value="NITRATE/NITRITE SENSOR PROTEIN NARX-RELATED"/>
    <property type="match status" value="1"/>
</dbReference>
<evidence type="ECO:0000259" key="7">
    <source>
        <dbReference type="SMART" id="SM00387"/>
    </source>
</evidence>
<gene>
    <name evidence="8" type="ORF">EIP75_21875</name>
</gene>
<dbReference type="Gene3D" id="3.30.565.10">
    <property type="entry name" value="Histidine kinase-like ATPase, C-terminal domain"/>
    <property type="match status" value="1"/>
</dbReference>